<organism evidence="2 3">
    <name type="scientific">Verrucosispora sioxanthis</name>
    <dbReference type="NCBI Taxonomy" id="2499994"/>
    <lineage>
        <taxon>Bacteria</taxon>
        <taxon>Bacillati</taxon>
        <taxon>Actinomycetota</taxon>
        <taxon>Actinomycetes</taxon>
        <taxon>Micromonosporales</taxon>
        <taxon>Micromonosporaceae</taxon>
        <taxon>Micromonospora</taxon>
    </lineage>
</organism>
<dbReference type="AlphaFoldDB" id="A0A6M1KX03"/>
<dbReference type="PROSITE" id="PS50206">
    <property type="entry name" value="RHODANESE_3"/>
    <property type="match status" value="1"/>
</dbReference>
<dbReference type="Pfam" id="PF00581">
    <property type="entry name" value="Rhodanese"/>
    <property type="match status" value="1"/>
</dbReference>
<evidence type="ECO:0000259" key="1">
    <source>
        <dbReference type="PROSITE" id="PS50206"/>
    </source>
</evidence>
<dbReference type="RefSeq" id="WP_164445808.1">
    <property type="nucleotide sequence ID" value="NZ_SAIY01000001.1"/>
</dbReference>
<dbReference type="SMART" id="SM00450">
    <property type="entry name" value="RHOD"/>
    <property type="match status" value="1"/>
</dbReference>
<dbReference type="PANTHER" id="PTHR43031:SF1">
    <property type="entry name" value="PYRIDINE NUCLEOTIDE-DISULPHIDE OXIDOREDUCTASE"/>
    <property type="match status" value="1"/>
</dbReference>
<dbReference type="SUPFAM" id="SSF52821">
    <property type="entry name" value="Rhodanese/Cell cycle control phosphatase"/>
    <property type="match status" value="1"/>
</dbReference>
<evidence type="ECO:0000313" key="2">
    <source>
        <dbReference type="EMBL" id="NGM11982.1"/>
    </source>
</evidence>
<dbReference type="PANTHER" id="PTHR43031">
    <property type="entry name" value="FAD-DEPENDENT OXIDOREDUCTASE"/>
    <property type="match status" value="1"/>
</dbReference>
<sequence>MTRTFAVPAAEPSTAVAHFLARLRFETDVADVHHDLTAELPDLVVVDSRGDAAWAQGHLPGAVHLPTNLIAARAADAVPPDAHVVTYCWGPGCDGATRAALEFARLGYRVKEMRGGYEYWVREGLPVVTATGLTHRPVDDLTAPRTVASCDC</sequence>
<dbReference type="InterPro" id="IPR036873">
    <property type="entry name" value="Rhodanese-like_dom_sf"/>
</dbReference>
<dbReference type="Gene3D" id="3.40.250.10">
    <property type="entry name" value="Rhodanese-like domain"/>
    <property type="match status" value="1"/>
</dbReference>
<gene>
    <name evidence="2" type="ORF">ENC19_04480</name>
</gene>
<reference evidence="2 3" key="1">
    <citation type="submission" date="2020-02" db="EMBL/GenBank/DDBJ databases">
        <title>Draft Genome Sequence of Verrucosispora sp. Strain CWR15, Isolated from Gulf of Mexico Sponge.</title>
        <authorList>
            <person name="Kennedy S.J."/>
            <person name="Cella E."/>
            <person name="Azarian T."/>
            <person name="Baker B.J."/>
            <person name="Shaw L.N."/>
        </authorList>
    </citation>
    <scope>NUCLEOTIDE SEQUENCE [LARGE SCALE GENOMIC DNA]</scope>
    <source>
        <strain evidence="2 3">CWR15</strain>
    </source>
</reference>
<comment type="caution">
    <text evidence="2">The sequence shown here is derived from an EMBL/GenBank/DDBJ whole genome shotgun (WGS) entry which is preliminary data.</text>
</comment>
<name>A0A6M1KX03_9ACTN</name>
<protein>
    <submittedName>
        <fullName evidence="2">Rhodanese-like domain-containing protein</fullName>
    </submittedName>
</protein>
<feature type="domain" description="Rhodanese" evidence="1">
    <location>
        <begin position="39"/>
        <end position="129"/>
    </location>
</feature>
<dbReference type="InterPro" id="IPR050229">
    <property type="entry name" value="GlpE_sulfurtransferase"/>
</dbReference>
<keyword evidence="3" id="KW-1185">Reference proteome</keyword>
<dbReference type="Proteomes" id="UP000478148">
    <property type="component" value="Unassembled WGS sequence"/>
</dbReference>
<dbReference type="EMBL" id="SAIY01000001">
    <property type="protein sequence ID" value="NGM11982.1"/>
    <property type="molecule type" value="Genomic_DNA"/>
</dbReference>
<dbReference type="InterPro" id="IPR001763">
    <property type="entry name" value="Rhodanese-like_dom"/>
</dbReference>
<evidence type="ECO:0000313" key="3">
    <source>
        <dbReference type="Proteomes" id="UP000478148"/>
    </source>
</evidence>
<accession>A0A6M1KX03</accession>
<proteinExistence type="predicted"/>